<evidence type="ECO:0000313" key="3">
    <source>
        <dbReference type="EMBL" id="GGQ15205.1"/>
    </source>
</evidence>
<feature type="region of interest" description="Disordered" evidence="1">
    <location>
        <begin position="128"/>
        <end position="198"/>
    </location>
</feature>
<name>A0ABQ2R5R3_9ACTN</name>
<evidence type="ECO:0000313" key="4">
    <source>
        <dbReference type="Proteomes" id="UP000611554"/>
    </source>
</evidence>
<evidence type="ECO:0008006" key="5">
    <source>
        <dbReference type="Google" id="ProtNLM"/>
    </source>
</evidence>
<comment type="caution">
    <text evidence="3">The sequence shown here is derived from an EMBL/GenBank/DDBJ whole genome shotgun (WGS) entry which is preliminary data.</text>
</comment>
<gene>
    <name evidence="3" type="ORF">GCM10010140_51740</name>
</gene>
<dbReference type="NCBIfam" id="NF008528">
    <property type="entry name" value="PRK11463.1-2"/>
    <property type="match status" value="1"/>
</dbReference>
<dbReference type="EMBL" id="BMQJ01000014">
    <property type="protein sequence ID" value="GGQ15205.1"/>
    <property type="molecule type" value="Genomic_DNA"/>
</dbReference>
<evidence type="ECO:0000256" key="1">
    <source>
        <dbReference type="SAM" id="MobiDB-lite"/>
    </source>
</evidence>
<dbReference type="Proteomes" id="UP000611554">
    <property type="component" value="Unassembled WGS sequence"/>
</dbReference>
<organism evidence="3 4">
    <name type="scientific">Streptosporangium pseudovulgare</name>
    <dbReference type="NCBI Taxonomy" id="35765"/>
    <lineage>
        <taxon>Bacteria</taxon>
        <taxon>Bacillati</taxon>
        <taxon>Actinomycetota</taxon>
        <taxon>Actinomycetes</taxon>
        <taxon>Streptosporangiales</taxon>
        <taxon>Streptosporangiaceae</taxon>
        <taxon>Streptosporangium</taxon>
    </lineage>
</organism>
<keyword evidence="4" id="KW-1185">Reference proteome</keyword>
<feature type="compositionally biased region" description="Gly residues" evidence="1">
    <location>
        <begin position="131"/>
        <end position="171"/>
    </location>
</feature>
<proteinExistence type="predicted"/>
<sequence>MRLVLFLLFLVVPVLEIWVLIQAGQVIGGWPTVALLLADSLLGAWIVRREGRRAWHGLQEALRDGRMPERELADGAMVVTGGMLLLTPGFLTDIAGLLFLLPLTRPLVRRLGAWFFARRVRSTLARSAAGPGLGSPFGPGSPFGAGSPFGTGSAGSPFGGTGGQGGPGGSGPVIHGEVIRDEPGPGPVHDSRRGLTGG</sequence>
<dbReference type="RefSeq" id="WP_189249071.1">
    <property type="nucleotide sequence ID" value="NZ_BMQJ01000014.1"/>
</dbReference>
<keyword evidence="2" id="KW-0472">Membrane</keyword>
<feature type="transmembrane region" description="Helical" evidence="2">
    <location>
        <begin position="76"/>
        <end position="101"/>
    </location>
</feature>
<protein>
    <recommendedName>
        <fullName evidence="5">FxsA protein</fullName>
    </recommendedName>
</protein>
<accession>A0ABQ2R5R3</accession>
<dbReference type="PANTHER" id="PTHR35335:SF1">
    <property type="entry name" value="UPF0716 PROTEIN FXSA"/>
    <property type="match status" value="1"/>
</dbReference>
<dbReference type="InterPro" id="IPR007313">
    <property type="entry name" value="FxsA"/>
</dbReference>
<dbReference type="Pfam" id="PF04186">
    <property type="entry name" value="FxsA"/>
    <property type="match status" value="1"/>
</dbReference>
<reference evidence="4" key="1">
    <citation type="journal article" date="2019" name="Int. J. Syst. Evol. Microbiol.">
        <title>The Global Catalogue of Microorganisms (GCM) 10K type strain sequencing project: providing services to taxonomists for standard genome sequencing and annotation.</title>
        <authorList>
            <consortium name="The Broad Institute Genomics Platform"/>
            <consortium name="The Broad Institute Genome Sequencing Center for Infectious Disease"/>
            <person name="Wu L."/>
            <person name="Ma J."/>
        </authorList>
    </citation>
    <scope>NUCLEOTIDE SEQUENCE [LARGE SCALE GENOMIC DNA]</scope>
    <source>
        <strain evidence="4">JCM 3115</strain>
    </source>
</reference>
<keyword evidence="2" id="KW-0812">Transmembrane</keyword>
<keyword evidence="2" id="KW-1133">Transmembrane helix</keyword>
<evidence type="ECO:0000256" key="2">
    <source>
        <dbReference type="SAM" id="Phobius"/>
    </source>
</evidence>
<dbReference type="PANTHER" id="PTHR35335">
    <property type="entry name" value="UPF0716 PROTEIN FXSA"/>
    <property type="match status" value="1"/>
</dbReference>
<feature type="compositionally biased region" description="Basic and acidic residues" evidence="1">
    <location>
        <begin position="177"/>
        <end position="198"/>
    </location>
</feature>